<gene>
    <name evidence="1" type="ORF">SMSK564_1014</name>
</gene>
<accession>E1LM42</accession>
<sequence length="155" mass="17803">MGYSEDWRIISVTEELTAQDIYQLGEKANPFVLAEGTRMGNIHLSVKDSRVRSQFYQKVLGLSEKFSLPNASWLASRKYHHHLTMNEWPGKSPIKRQQGLPGLAYYLIEITSKEELLIIDQSTPEVEASITWLNSRELEFSDPDSILIHVRISNQ</sequence>
<dbReference type="SUPFAM" id="SSF54593">
    <property type="entry name" value="Glyoxalase/Bleomycin resistance protein/Dihydroxybiphenyl dioxygenase"/>
    <property type="match status" value="1"/>
</dbReference>
<dbReference type="InterPro" id="IPR029068">
    <property type="entry name" value="Glyas_Bleomycin-R_OHBP_Dase"/>
</dbReference>
<dbReference type="eggNOG" id="COG2514">
    <property type="taxonomic scope" value="Bacteria"/>
</dbReference>
<dbReference type="EMBL" id="AEDU01000014">
    <property type="protein sequence ID" value="EFN98702.1"/>
    <property type="molecule type" value="Genomic_DNA"/>
</dbReference>
<evidence type="ECO:0000313" key="1">
    <source>
        <dbReference type="EMBL" id="EFN98702.1"/>
    </source>
</evidence>
<dbReference type="Proteomes" id="UP000004966">
    <property type="component" value="Unassembled WGS sequence"/>
</dbReference>
<evidence type="ECO:0008006" key="3">
    <source>
        <dbReference type="Google" id="ProtNLM"/>
    </source>
</evidence>
<organism evidence="1 2">
    <name type="scientific">Streptococcus mitis SK564</name>
    <dbReference type="NCBI Taxonomy" id="585203"/>
    <lineage>
        <taxon>Bacteria</taxon>
        <taxon>Bacillati</taxon>
        <taxon>Bacillota</taxon>
        <taxon>Bacilli</taxon>
        <taxon>Lactobacillales</taxon>
        <taxon>Streptococcaceae</taxon>
        <taxon>Streptococcus</taxon>
        <taxon>Streptococcus mitis group</taxon>
    </lineage>
</organism>
<name>E1LM42_STRMT</name>
<reference evidence="1 2" key="1">
    <citation type="submission" date="2010-09" db="EMBL/GenBank/DDBJ databases">
        <authorList>
            <person name="Daugherty S.C."/>
            <person name="Tallon L.J."/>
            <person name="Jones K.M."/>
            <person name="Liu X."/>
            <person name="Kilian M."/>
            <person name="Tettelin H."/>
        </authorList>
    </citation>
    <scope>NUCLEOTIDE SEQUENCE [LARGE SCALE GENOMIC DNA]</scope>
    <source>
        <strain evidence="1 2">SK564</strain>
    </source>
</reference>
<comment type="caution">
    <text evidence="1">The sequence shown here is derived from an EMBL/GenBank/DDBJ whole genome shotgun (WGS) entry which is preliminary data.</text>
</comment>
<protein>
    <recommendedName>
        <fullName evidence="3">Glyoxalase-like domain-containing protein</fullName>
    </recommendedName>
</protein>
<dbReference type="Gene3D" id="3.10.180.10">
    <property type="entry name" value="2,3-Dihydroxybiphenyl 1,2-Dioxygenase, domain 1"/>
    <property type="match status" value="1"/>
</dbReference>
<dbReference type="AlphaFoldDB" id="E1LM42"/>
<evidence type="ECO:0000313" key="2">
    <source>
        <dbReference type="Proteomes" id="UP000004966"/>
    </source>
</evidence>
<dbReference type="PANTHER" id="PTHR43279">
    <property type="entry name" value="CATECHOL-2,3-DIOXYGENASE"/>
    <property type="match status" value="1"/>
</dbReference>
<proteinExistence type="predicted"/>
<dbReference type="PANTHER" id="PTHR43279:SF1">
    <property type="entry name" value="CATECHOL-2,3-DIOXYGENASE"/>
    <property type="match status" value="1"/>
</dbReference>